<keyword evidence="3" id="KW-1185">Reference proteome</keyword>
<dbReference type="Proteomes" id="UP000282674">
    <property type="component" value="Unassembled WGS sequence"/>
</dbReference>
<feature type="region of interest" description="Disordered" evidence="1">
    <location>
        <begin position="1"/>
        <end position="24"/>
    </location>
</feature>
<evidence type="ECO:0008006" key="4">
    <source>
        <dbReference type="Google" id="ProtNLM"/>
    </source>
</evidence>
<dbReference type="GO" id="GO:0047429">
    <property type="term" value="F:nucleoside triphosphate diphosphatase activity"/>
    <property type="evidence" value="ECO:0007669"/>
    <property type="project" value="InterPro"/>
</dbReference>
<name>A0A3M2M0R1_9ACTN</name>
<dbReference type="AlphaFoldDB" id="A0A3M2M0R1"/>
<accession>A0A3M2M0R1</accession>
<evidence type="ECO:0000313" key="3">
    <source>
        <dbReference type="Proteomes" id="UP000282674"/>
    </source>
</evidence>
<dbReference type="GO" id="GO:0009143">
    <property type="term" value="P:nucleoside triphosphate catabolic process"/>
    <property type="evidence" value="ECO:0007669"/>
    <property type="project" value="InterPro"/>
</dbReference>
<dbReference type="EMBL" id="RFFG01000026">
    <property type="protein sequence ID" value="RMI43279.1"/>
    <property type="molecule type" value="Genomic_DNA"/>
</dbReference>
<organism evidence="2 3">
    <name type="scientific">Actinomadura harenae</name>
    <dbReference type="NCBI Taxonomy" id="2483351"/>
    <lineage>
        <taxon>Bacteria</taxon>
        <taxon>Bacillati</taxon>
        <taxon>Actinomycetota</taxon>
        <taxon>Actinomycetes</taxon>
        <taxon>Streptosporangiales</taxon>
        <taxon>Thermomonosporaceae</taxon>
        <taxon>Actinomadura</taxon>
    </lineage>
</organism>
<protein>
    <recommendedName>
        <fullName evidence="4">NTP pyrophosphohydrolase MazG putative catalytic core domain-containing protein</fullName>
    </recommendedName>
</protein>
<comment type="caution">
    <text evidence="2">The sequence shown here is derived from an EMBL/GenBank/DDBJ whole genome shotgun (WGS) entry which is preliminary data.</text>
</comment>
<dbReference type="OrthoDB" id="3690937at2"/>
<reference evidence="2 3" key="1">
    <citation type="submission" date="2018-10" db="EMBL/GenBank/DDBJ databases">
        <title>Isolation from soil.</title>
        <authorList>
            <person name="Hu J."/>
        </authorList>
    </citation>
    <scope>NUCLEOTIDE SEQUENCE [LARGE SCALE GENOMIC DNA]</scope>
    <source>
        <strain evidence="2 3">NEAU-Ht49</strain>
    </source>
</reference>
<dbReference type="InterPro" id="IPR025984">
    <property type="entry name" value="DCTPP"/>
</dbReference>
<dbReference type="Gene3D" id="1.10.287.1080">
    <property type="entry name" value="MazG-like"/>
    <property type="match status" value="1"/>
</dbReference>
<feature type="compositionally biased region" description="Low complexity" evidence="1">
    <location>
        <begin position="1"/>
        <end position="19"/>
    </location>
</feature>
<gene>
    <name evidence="2" type="ORF">EBO15_16465</name>
</gene>
<evidence type="ECO:0000313" key="2">
    <source>
        <dbReference type="EMBL" id="RMI43279.1"/>
    </source>
</evidence>
<dbReference type="SUPFAM" id="SSF101386">
    <property type="entry name" value="all-alpha NTP pyrophosphatases"/>
    <property type="match status" value="1"/>
</dbReference>
<proteinExistence type="predicted"/>
<sequence>MTAATGNSTTTSAAPVAAPGDRGQGAMTLAELGRWAGRQSTRLAAKFDLGDSEQDRAFILLAQAAKLGEEAGELQREVLGFVRYQRAEKLDGFTQQSAADEIADVIICAAILAARMGVDVEDAVRQKVARVSL</sequence>
<dbReference type="RefSeq" id="WP_122195276.1">
    <property type="nucleotide sequence ID" value="NZ_JBHSKC010000012.1"/>
</dbReference>
<evidence type="ECO:0000256" key="1">
    <source>
        <dbReference type="SAM" id="MobiDB-lite"/>
    </source>
</evidence>
<dbReference type="Pfam" id="PF12643">
    <property type="entry name" value="MazG-like"/>
    <property type="match status" value="1"/>
</dbReference>